<dbReference type="EMBL" id="JAUIQD010000002">
    <property type="protein sequence ID" value="KAK3359416.1"/>
    <property type="molecule type" value="Genomic_DNA"/>
</dbReference>
<proteinExistence type="predicted"/>
<reference evidence="1" key="1">
    <citation type="journal article" date="2023" name="Mol. Phylogenet. Evol.">
        <title>Genome-scale phylogeny and comparative genomics of the fungal order Sordariales.</title>
        <authorList>
            <person name="Hensen N."/>
            <person name="Bonometti L."/>
            <person name="Westerberg I."/>
            <person name="Brannstrom I.O."/>
            <person name="Guillou S."/>
            <person name="Cros-Aarteil S."/>
            <person name="Calhoun S."/>
            <person name="Haridas S."/>
            <person name="Kuo A."/>
            <person name="Mondo S."/>
            <person name="Pangilinan J."/>
            <person name="Riley R."/>
            <person name="LaButti K."/>
            <person name="Andreopoulos B."/>
            <person name="Lipzen A."/>
            <person name="Chen C."/>
            <person name="Yan M."/>
            <person name="Daum C."/>
            <person name="Ng V."/>
            <person name="Clum A."/>
            <person name="Steindorff A."/>
            <person name="Ohm R.A."/>
            <person name="Martin F."/>
            <person name="Silar P."/>
            <person name="Natvig D.O."/>
            <person name="Lalanne C."/>
            <person name="Gautier V."/>
            <person name="Ament-Velasquez S.L."/>
            <person name="Kruys A."/>
            <person name="Hutchinson M.I."/>
            <person name="Powell A.J."/>
            <person name="Barry K."/>
            <person name="Miller A.N."/>
            <person name="Grigoriev I.V."/>
            <person name="Debuchy R."/>
            <person name="Gladieux P."/>
            <person name="Hiltunen Thoren M."/>
            <person name="Johannesson H."/>
        </authorList>
    </citation>
    <scope>NUCLEOTIDE SEQUENCE</scope>
    <source>
        <strain evidence="1">CBS 955.72</strain>
    </source>
</reference>
<reference evidence="1" key="2">
    <citation type="submission" date="2023-06" db="EMBL/GenBank/DDBJ databases">
        <authorList>
            <consortium name="Lawrence Berkeley National Laboratory"/>
            <person name="Haridas S."/>
            <person name="Hensen N."/>
            <person name="Bonometti L."/>
            <person name="Westerberg I."/>
            <person name="Brannstrom I.O."/>
            <person name="Guillou S."/>
            <person name="Cros-Aarteil S."/>
            <person name="Calhoun S."/>
            <person name="Kuo A."/>
            <person name="Mondo S."/>
            <person name="Pangilinan J."/>
            <person name="Riley R."/>
            <person name="Labutti K."/>
            <person name="Andreopoulos B."/>
            <person name="Lipzen A."/>
            <person name="Chen C."/>
            <person name="Yanf M."/>
            <person name="Daum C."/>
            <person name="Ng V."/>
            <person name="Clum A."/>
            <person name="Steindorff A."/>
            <person name="Ohm R."/>
            <person name="Martin F."/>
            <person name="Silar P."/>
            <person name="Natvig D."/>
            <person name="Lalanne C."/>
            <person name="Gautier V."/>
            <person name="Ament-Velasquez S.L."/>
            <person name="Kruys A."/>
            <person name="Hutchinson M.I."/>
            <person name="Powell A.J."/>
            <person name="Barry K."/>
            <person name="Miller A.N."/>
            <person name="Grigoriev I.V."/>
            <person name="Debuchy R."/>
            <person name="Gladieux P."/>
            <person name="Thoren M.H."/>
            <person name="Johannesson H."/>
        </authorList>
    </citation>
    <scope>NUCLEOTIDE SEQUENCE</scope>
    <source>
        <strain evidence="1">CBS 955.72</strain>
    </source>
</reference>
<keyword evidence="2" id="KW-1185">Reference proteome</keyword>
<dbReference type="Proteomes" id="UP001275084">
    <property type="component" value="Unassembled WGS sequence"/>
</dbReference>
<protein>
    <submittedName>
        <fullName evidence="1">Uncharacterized protein</fullName>
    </submittedName>
</protein>
<evidence type="ECO:0000313" key="2">
    <source>
        <dbReference type="Proteomes" id="UP001275084"/>
    </source>
</evidence>
<gene>
    <name evidence="1" type="ORF">B0T25DRAFT_97572</name>
</gene>
<sequence length="167" mass="18766">MTMLLWDGEPLVRLIGMCGWLPFAGGLAEVVGGSKDGKDGRWEDGFDPFDREVEVEEAAADTSQPADRDTAAIRYLQEILELDAESLNSCHARCLCSHHYSWGMEARMTGFLCNSVRSRQSVLKAIDVEISWNEYQGLGRWYSGYMLADNAHFLQSSKGYKMDKTQV</sequence>
<accession>A0AAJ0HQF3</accession>
<evidence type="ECO:0000313" key="1">
    <source>
        <dbReference type="EMBL" id="KAK3359416.1"/>
    </source>
</evidence>
<dbReference type="AlphaFoldDB" id="A0AAJ0HQF3"/>
<organism evidence="1 2">
    <name type="scientific">Lasiosphaeria hispida</name>
    <dbReference type="NCBI Taxonomy" id="260671"/>
    <lineage>
        <taxon>Eukaryota</taxon>
        <taxon>Fungi</taxon>
        <taxon>Dikarya</taxon>
        <taxon>Ascomycota</taxon>
        <taxon>Pezizomycotina</taxon>
        <taxon>Sordariomycetes</taxon>
        <taxon>Sordariomycetidae</taxon>
        <taxon>Sordariales</taxon>
        <taxon>Lasiosphaeriaceae</taxon>
        <taxon>Lasiosphaeria</taxon>
    </lineage>
</organism>
<comment type="caution">
    <text evidence="1">The sequence shown here is derived from an EMBL/GenBank/DDBJ whole genome shotgun (WGS) entry which is preliminary data.</text>
</comment>
<name>A0AAJ0HQF3_9PEZI</name>